<dbReference type="Proteomes" id="UP001379533">
    <property type="component" value="Chromosome"/>
</dbReference>
<keyword evidence="4" id="KW-1185">Reference proteome</keyword>
<dbReference type="EMBL" id="CP089982">
    <property type="protein sequence ID" value="WXA96866.1"/>
    <property type="molecule type" value="Genomic_DNA"/>
</dbReference>
<gene>
    <name evidence="3" type="ORF">LZC95_08455</name>
</gene>
<dbReference type="Pfam" id="PF00171">
    <property type="entry name" value="Aldedh"/>
    <property type="match status" value="1"/>
</dbReference>
<dbReference type="SUPFAM" id="SSF53720">
    <property type="entry name" value="ALDH-like"/>
    <property type="match status" value="1"/>
</dbReference>
<proteinExistence type="predicted"/>
<evidence type="ECO:0000313" key="4">
    <source>
        <dbReference type="Proteomes" id="UP001379533"/>
    </source>
</evidence>
<dbReference type="Gene3D" id="3.40.309.10">
    <property type="entry name" value="Aldehyde Dehydrogenase, Chain A, domain 2"/>
    <property type="match status" value="1"/>
</dbReference>
<protein>
    <submittedName>
        <fullName evidence="3">3,4-dehydroadipyl-CoA semialdehyde dehydrogenase</fullName>
    </submittedName>
</protein>
<evidence type="ECO:0000256" key="1">
    <source>
        <dbReference type="ARBA" id="ARBA00023002"/>
    </source>
</evidence>
<dbReference type="PANTHER" id="PTHR43111:SF1">
    <property type="entry name" value="ALDEHYDE DEHYDROGENASE B-RELATED"/>
    <property type="match status" value="1"/>
</dbReference>
<keyword evidence="1" id="KW-0560">Oxidoreductase</keyword>
<dbReference type="PANTHER" id="PTHR43111">
    <property type="entry name" value="ALDEHYDE DEHYDROGENASE B-RELATED"/>
    <property type="match status" value="1"/>
</dbReference>
<feature type="domain" description="Aldehyde dehydrogenase" evidence="2">
    <location>
        <begin position="12"/>
        <end position="498"/>
    </location>
</feature>
<dbReference type="InterPro" id="IPR015590">
    <property type="entry name" value="Aldehyde_DH_dom"/>
</dbReference>
<evidence type="ECO:0000313" key="3">
    <source>
        <dbReference type="EMBL" id="WXA96866.1"/>
    </source>
</evidence>
<organism evidence="3 4">
    <name type="scientific">Pendulispora brunnea</name>
    <dbReference type="NCBI Taxonomy" id="2905690"/>
    <lineage>
        <taxon>Bacteria</taxon>
        <taxon>Pseudomonadati</taxon>
        <taxon>Myxococcota</taxon>
        <taxon>Myxococcia</taxon>
        <taxon>Myxococcales</taxon>
        <taxon>Sorangiineae</taxon>
        <taxon>Pendulisporaceae</taxon>
        <taxon>Pendulispora</taxon>
    </lineage>
</organism>
<reference evidence="3 4" key="1">
    <citation type="submission" date="2021-12" db="EMBL/GenBank/DDBJ databases">
        <title>Discovery of the Pendulisporaceae a myxobacterial family with distinct sporulation behavior and unique specialized metabolism.</title>
        <authorList>
            <person name="Garcia R."/>
            <person name="Popoff A."/>
            <person name="Bader C.D."/>
            <person name="Loehr J."/>
            <person name="Walesch S."/>
            <person name="Walt C."/>
            <person name="Boldt J."/>
            <person name="Bunk B."/>
            <person name="Haeckl F.J.F.P.J."/>
            <person name="Gunesch A.P."/>
            <person name="Birkelbach J."/>
            <person name="Nuebel U."/>
            <person name="Pietschmann T."/>
            <person name="Bach T."/>
            <person name="Mueller R."/>
        </authorList>
    </citation>
    <scope>NUCLEOTIDE SEQUENCE [LARGE SCALE GENOMIC DNA]</scope>
    <source>
        <strain evidence="3 4">MSr12523</strain>
    </source>
</reference>
<dbReference type="Gene3D" id="3.40.605.10">
    <property type="entry name" value="Aldehyde Dehydrogenase, Chain A, domain 1"/>
    <property type="match status" value="1"/>
</dbReference>
<name>A0ABZ2KE42_9BACT</name>
<evidence type="ECO:0000259" key="2">
    <source>
        <dbReference type="Pfam" id="PF00171"/>
    </source>
</evidence>
<dbReference type="InterPro" id="IPR016161">
    <property type="entry name" value="Ald_DH/histidinol_DH"/>
</dbReference>
<dbReference type="NCBIfam" id="NF008868">
    <property type="entry name" value="PRK11903.1"/>
    <property type="match status" value="1"/>
</dbReference>
<dbReference type="InterPro" id="IPR016163">
    <property type="entry name" value="Ald_DH_C"/>
</dbReference>
<sequence length="520" mass="54201">MIELESYLQGAWVRGSGRASTLVNPSTEAPIATSNTEGLDFGVALAYARDVGGPALRAMSFAARGEMLRALSRCIHAHRDELIGLAIENGGNTRGDAKFDIDGASLTLAAYADVAAELAKEAPNGPVLLDGPSLPLGRSPRLVGAHIFVPREGVAVHINAFNFPAWGLAEKAAVALCAGVPVVSKPASSTALVSHRIVRLWVEEKLLPPGALSFIAGSPGDLLKHLRGQDVLAFTGAGTTGAHLRAEHAVREHSVRVNVEADSLNAALLGPDVGDDSEVMNLFVGDVVRDMTQKTGQKCTAIRRVYVPADKVPAVLERLRERLAAIKVGDPSREDVGMGPLATAQQLADVRAGVAKLAAHGKAVFGSAEAVHEKGYFISPVLLHGERPDPGDAVHNHEVFGPVATVMPYSDAADAVKWVAAGGGGLVSSVYSDDKAFVRSVVLGIAPYHGRVTVGSSKIAGQAVPPGTVLAPLVHGGPGRAGSGEELGGRRGLAFYMQRVALQGDRALLEMISGQREEKA</sequence>
<dbReference type="RefSeq" id="WP_394847481.1">
    <property type="nucleotide sequence ID" value="NZ_CP089982.1"/>
</dbReference>
<dbReference type="InterPro" id="IPR016162">
    <property type="entry name" value="Ald_DH_N"/>
</dbReference>
<accession>A0ABZ2KE42</accession>